<name>A0A1F5A6M5_9BACT</name>
<comment type="caution">
    <text evidence="4">The sequence shown here is derived from an EMBL/GenBank/DDBJ whole genome shotgun (WGS) entry which is preliminary data.</text>
</comment>
<dbReference type="Proteomes" id="UP000177701">
    <property type="component" value="Unassembled WGS sequence"/>
</dbReference>
<evidence type="ECO:0000313" key="4">
    <source>
        <dbReference type="EMBL" id="OGD14191.1"/>
    </source>
</evidence>
<evidence type="ECO:0000256" key="2">
    <source>
        <dbReference type="ARBA" id="ARBA00022448"/>
    </source>
</evidence>
<gene>
    <name evidence="4" type="ORF">A2V47_04560</name>
</gene>
<dbReference type="Pfam" id="PF01990">
    <property type="entry name" value="ATP-synt_F"/>
    <property type="match status" value="1"/>
</dbReference>
<dbReference type="AlphaFoldDB" id="A0A1F5A6M5"/>
<dbReference type="STRING" id="1797291.A2V47_04560"/>
<organism evidence="4 5">
    <name type="scientific">Candidatus Sediminicultor quintus</name>
    <dbReference type="NCBI Taxonomy" id="1797291"/>
    <lineage>
        <taxon>Bacteria</taxon>
        <taxon>Pseudomonadati</taxon>
        <taxon>Atribacterota</taxon>
        <taxon>Candidatus Phoenicimicrobiia</taxon>
        <taxon>Candidatus Pheonicimicrobiales</taxon>
        <taxon>Candidatus Phoenicimicrobiaceae</taxon>
        <taxon>Candidatus Sediminicultor</taxon>
    </lineage>
</organism>
<comment type="similarity">
    <text evidence="1">Belongs to the V-ATPase F subunit family.</text>
</comment>
<sequence length="108" mass="12408">MYKIALIGDRDTIIGFKLLGISLFPTTKKDEAVEILDKLVKEEYAVIFVTEDIACQIFEEIESLQKTSFASITIIPNKLEKKYLGLRILRRNIEKAIGTDILFRKEVE</sequence>
<dbReference type="InterPro" id="IPR008218">
    <property type="entry name" value="ATPase_V1-cplx_f_g_su"/>
</dbReference>
<evidence type="ECO:0000256" key="3">
    <source>
        <dbReference type="ARBA" id="ARBA00023065"/>
    </source>
</evidence>
<accession>A0A1F5A6M5</accession>
<dbReference type="EMBL" id="MEYH01000090">
    <property type="protein sequence ID" value="OGD14191.1"/>
    <property type="molecule type" value="Genomic_DNA"/>
</dbReference>
<proteinExistence type="inferred from homology"/>
<evidence type="ECO:0000256" key="1">
    <source>
        <dbReference type="ARBA" id="ARBA00010148"/>
    </source>
</evidence>
<dbReference type="SUPFAM" id="SSF159468">
    <property type="entry name" value="AtpF-like"/>
    <property type="match status" value="1"/>
</dbReference>
<protein>
    <submittedName>
        <fullName evidence="4">V-type ATP synthase subunit F</fullName>
    </submittedName>
</protein>
<keyword evidence="2" id="KW-0813">Transport</keyword>
<evidence type="ECO:0000313" key="5">
    <source>
        <dbReference type="Proteomes" id="UP000177701"/>
    </source>
</evidence>
<dbReference type="InterPro" id="IPR036906">
    <property type="entry name" value="ATPase_V1_fsu_sf"/>
</dbReference>
<dbReference type="GO" id="GO:0046961">
    <property type="term" value="F:proton-transporting ATPase activity, rotational mechanism"/>
    <property type="evidence" value="ECO:0007669"/>
    <property type="project" value="InterPro"/>
</dbReference>
<dbReference type="Gene3D" id="3.40.50.10580">
    <property type="entry name" value="ATPase, V1 complex, subunit F"/>
    <property type="match status" value="1"/>
</dbReference>
<keyword evidence="3" id="KW-0406">Ion transport</keyword>
<reference evidence="4 5" key="1">
    <citation type="journal article" date="2016" name="Nat. Commun.">
        <title>Thousands of microbial genomes shed light on interconnected biogeochemical processes in an aquifer system.</title>
        <authorList>
            <person name="Anantharaman K."/>
            <person name="Brown C.T."/>
            <person name="Hug L.A."/>
            <person name="Sharon I."/>
            <person name="Castelle C.J."/>
            <person name="Probst A.J."/>
            <person name="Thomas B.C."/>
            <person name="Singh A."/>
            <person name="Wilkins M.J."/>
            <person name="Karaoz U."/>
            <person name="Brodie E.L."/>
            <person name="Williams K.H."/>
            <person name="Hubbard S.S."/>
            <person name="Banfield J.F."/>
        </authorList>
    </citation>
    <scope>NUCLEOTIDE SEQUENCE [LARGE SCALE GENOMIC DNA]</scope>
</reference>